<organism evidence="2 3">
    <name type="scientific">Extremus antarcticus</name>
    <dbReference type="NCBI Taxonomy" id="702011"/>
    <lineage>
        <taxon>Eukaryota</taxon>
        <taxon>Fungi</taxon>
        <taxon>Dikarya</taxon>
        <taxon>Ascomycota</taxon>
        <taxon>Pezizomycotina</taxon>
        <taxon>Dothideomycetes</taxon>
        <taxon>Dothideomycetidae</taxon>
        <taxon>Mycosphaerellales</taxon>
        <taxon>Extremaceae</taxon>
        <taxon>Extremus</taxon>
    </lineage>
</organism>
<dbReference type="EMBL" id="JAWDJX010000032">
    <property type="protein sequence ID" value="KAK3050467.1"/>
    <property type="molecule type" value="Genomic_DNA"/>
</dbReference>
<evidence type="ECO:0000256" key="1">
    <source>
        <dbReference type="SAM" id="MobiDB-lite"/>
    </source>
</evidence>
<evidence type="ECO:0000313" key="2">
    <source>
        <dbReference type="EMBL" id="KAK3050467.1"/>
    </source>
</evidence>
<accession>A0AAJ0DHU9</accession>
<feature type="compositionally biased region" description="Acidic residues" evidence="1">
    <location>
        <begin position="221"/>
        <end position="230"/>
    </location>
</feature>
<keyword evidence="3" id="KW-1185">Reference proteome</keyword>
<feature type="compositionally biased region" description="Low complexity" evidence="1">
    <location>
        <begin position="1"/>
        <end position="15"/>
    </location>
</feature>
<proteinExistence type="predicted"/>
<feature type="region of interest" description="Disordered" evidence="1">
    <location>
        <begin position="144"/>
        <end position="180"/>
    </location>
</feature>
<feature type="region of interest" description="Disordered" evidence="1">
    <location>
        <begin position="1"/>
        <end position="95"/>
    </location>
</feature>
<feature type="region of interest" description="Disordered" evidence="1">
    <location>
        <begin position="198"/>
        <end position="281"/>
    </location>
</feature>
<dbReference type="InterPro" id="IPR025040">
    <property type="entry name" value="DUF3984"/>
</dbReference>
<gene>
    <name evidence="2" type="ORF">LTR09_008378</name>
</gene>
<dbReference type="Pfam" id="PF13136">
    <property type="entry name" value="DUF3984"/>
    <property type="match status" value="1"/>
</dbReference>
<feature type="compositionally biased region" description="Basic and acidic residues" evidence="1">
    <location>
        <begin position="360"/>
        <end position="395"/>
    </location>
</feature>
<sequence>MEKSKGSSSSLNANSRSKRSHTNLSNLRLAPLSSQYVAPSKDVRFGPDETEDGTLSRGHSSYLQGKSAPTTPGILSRSSSRRQIHGLSRRSSIYDNGPADLMNYEYSTIVRDNAGAINLDIGRGLMPKAKSEAALLAHRQKIAREGAQGRREQRLRHHSRRSTGTGGSMTPPAKTRSKGLEDDWISRTGAAANAIVQESKGQSWLSSRPSSSSFSHRQDTTDEEDDDGYEELAALSTSTSTTILQHADDELTPIHTRSGGWGSRYGSRAGSRRTSRRGSFTNSRAALAPFTTVDKSGASMDEFSAIAIEPDFVDADEESSQDEISGSADGKSFGFGGVVDRLMNFNLFKVEEREETTDDEFGHVSETDAEAAKRMAAENRRKRDEKSKLLERERLGNGQGAASAEDGWSDAAWLLSVASKVIF</sequence>
<feature type="compositionally biased region" description="Low complexity" evidence="1">
    <location>
        <begin position="203"/>
        <end position="215"/>
    </location>
</feature>
<dbReference type="Proteomes" id="UP001271007">
    <property type="component" value="Unassembled WGS sequence"/>
</dbReference>
<feature type="compositionally biased region" description="Polar residues" evidence="1">
    <location>
        <begin position="57"/>
        <end position="70"/>
    </location>
</feature>
<name>A0AAJ0DHU9_9PEZI</name>
<dbReference type="AlphaFoldDB" id="A0AAJ0DHU9"/>
<evidence type="ECO:0000313" key="3">
    <source>
        <dbReference type="Proteomes" id="UP001271007"/>
    </source>
</evidence>
<feature type="compositionally biased region" description="Polar residues" evidence="1">
    <location>
        <begin position="22"/>
        <end position="37"/>
    </location>
</feature>
<feature type="compositionally biased region" description="Basic residues" evidence="1">
    <location>
        <begin position="79"/>
        <end position="88"/>
    </location>
</feature>
<feature type="region of interest" description="Disordered" evidence="1">
    <location>
        <begin position="356"/>
        <end position="406"/>
    </location>
</feature>
<reference evidence="2" key="1">
    <citation type="submission" date="2023-04" db="EMBL/GenBank/DDBJ databases">
        <title>Black Yeasts Isolated from many extreme environments.</title>
        <authorList>
            <person name="Coleine C."/>
            <person name="Stajich J.E."/>
            <person name="Selbmann L."/>
        </authorList>
    </citation>
    <scope>NUCLEOTIDE SEQUENCE</scope>
    <source>
        <strain evidence="2">CCFEE 5312</strain>
    </source>
</reference>
<comment type="caution">
    <text evidence="2">The sequence shown here is derived from an EMBL/GenBank/DDBJ whole genome shotgun (WGS) entry which is preliminary data.</text>
</comment>
<protein>
    <submittedName>
        <fullName evidence="2">Uncharacterized protein</fullName>
    </submittedName>
</protein>